<dbReference type="PROSITE" id="PS50082">
    <property type="entry name" value="WD_REPEATS_2"/>
    <property type="match status" value="2"/>
</dbReference>
<name>A0A9W8Y7P9_9PLEO</name>
<comment type="caution">
    <text evidence="6">The sequence shown here is derived from an EMBL/GenBank/DDBJ whole genome shotgun (WGS) entry which is preliminary data.</text>
</comment>
<dbReference type="PROSITE" id="PS00678">
    <property type="entry name" value="WD_REPEATS_1"/>
    <property type="match status" value="1"/>
</dbReference>
<dbReference type="GO" id="GO:0031931">
    <property type="term" value="C:TORC1 complex"/>
    <property type="evidence" value="ECO:0007669"/>
    <property type="project" value="InterPro"/>
</dbReference>
<gene>
    <name evidence="6" type="ORF">N0V83_005739</name>
</gene>
<feature type="compositionally biased region" description="Low complexity" evidence="5">
    <location>
        <begin position="136"/>
        <end position="150"/>
    </location>
</feature>
<reference evidence="6" key="1">
    <citation type="submission" date="2022-10" db="EMBL/GenBank/DDBJ databases">
        <title>Tapping the CABI collections for fungal endophytes: first genome assemblies for Collariella, Neodidymelliopsis, Ascochyta clinopodiicola, Didymella pomorum, Didymosphaeria variabile, Neocosmospora piperis and Neocucurbitaria cava.</title>
        <authorList>
            <person name="Hill R."/>
        </authorList>
    </citation>
    <scope>NUCLEOTIDE SEQUENCE</scope>
    <source>
        <strain evidence="6">IMI 356814</strain>
    </source>
</reference>
<dbReference type="GO" id="GO:0031929">
    <property type="term" value="P:TOR signaling"/>
    <property type="evidence" value="ECO:0007669"/>
    <property type="project" value="InterPro"/>
</dbReference>
<sequence length="1504" mass="164184">MRSDWRHAVVDLTNDSDDDDVDNGPLLSLPKASYLSTTTTRANANPAPPLPGSIAQKPPINPNLPSASQPTPRNGMHSPSSTSRPSTMGGAYGSKERNGGSPNMYIPMPGGTQNGTGGPSSAGRAAKRMKVSAPEGLASPLQGLQQPSQPTAKMGATARPSGMNGGLHRWRPGTLDPEPHTKPASSPRAPPVKDTQPQQGVMKKIPSVQYMNEALKTNGAAAAAAAPISRNIPTGNPRPLEIGRVPEVVQTTDVGTAQEGTPFFSQVEGRVLFPDTRDTTIRMSTEARDGTTQTQPQRHPTRPSTRADNIAMQSYSTKPNHFSATVASPRGHDNDSVMSDASSKPKADLQRPIDRAATTIQPLSTPNPILDRAPTAVSSQSFAGNAKFTNQFTQAQDHYLIFLKEVKAYTWKRITAEYNAEFPHRNYSTLQSRYSTNLNKRDRSQDPQVLSLPSRFAAEATIDWNSVHANSSGPRARHEPANSSNHQESIRTRPSTIRQTTEQDDSSGGDSGPRRERPSRAKRVNYTWPKGHGPVRGHEMEDADEVQAPQDDLADVDDPMRSETEEATPIPDTAVTVDNEPLDMRYDVDDAKLALNARKGPHNGTQELPYLTSSQRLNLQSASADWDWEQLSSRSWQGSVLHVDLSPSEIAVVKKAVAKIRGYRQKSRHTTAQRKMRALLADLTEPKLLRLVDEVRRQLPCRTRISITAFIEDARTGRIADASRIQRLSAAKPQDRMSTTEKMSTSTMIRQRELGQHSRRGWSTASKPITYQIRNKHMDSLGPVYSWTGASSDIHTVAWAPDGECFAAGSVAVDDPDSMQYNRPNNLLYGNLFDGSIHELGEHARKREKTSTGANSTHAMFVSQDPKLYTTVSSVAFAPSGRLMYSAGYDETICVWHTNSHVSEQPVLGAKIRFKAQIDMMAVNHNHDGVLATAAKITGNKAVRLLTLDEADPSKFGKENFYSTKAVSRSDLRILPTALQFEPIYGNHLLAGFGANVRDFGYDMTGDVCLWDVTTQAQIPIHGSNRNVFDVEFNPNRRYMPLFAVGCVAGPNVNRGTRSVLRLYDEKVDKFTCPLEIECKALDMNDVVWCPYDENLIAAGCTNGRAYIWDARWPNDPIRTLSHGRSLMPLQDGVAHELTDTGIRFLSWGENATRLYSGSSDGVVKVWDITRAEENTFIKDLVKLDSGIMSGAFSPDKSKLVIGEVNGSVNVLEVGRDDCSIKHVEKMRFVPYDDEEPDHDSVTGEPQATAGADSGIAEGNYLLQSGQVQLAPLGGLPIRQIVQGPSYTGPFDSSIDAPFLRQQALDFQLSMSAQPGSPQCDIPACKANIVKVTNEEIGDSGRSADRIPDELRRQWKAIDSNVGVVVPGKSKCTYCTRPARPPPSVTVSGDSNAPVLCERCAFACFRCGATNSIAAATTTVICDACAGIWDVGALGYECMQQPLLAVSGMMDVPLLKKSGKEAYRERLEDMDMDADAGTTFGDEMNALTEYYFGLALDGPDSPPL</sequence>
<feature type="compositionally biased region" description="Polar residues" evidence="5">
    <location>
        <begin position="63"/>
        <end position="86"/>
    </location>
</feature>
<dbReference type="GO" id="GO:0032956">
    <property type="term" value="P:regulation of actin cytoskeleton organization"/>
    <property type="evidence" value="ECO:0007669"/>
    <property type="project" value="TreeGrafter"/>
</dbReference>
<feature type="region of interest" description="Disordered" evidence="5">
    <location>
        <begin position="1"/>
        <end position="199"/>
    </location>
</feature>
<dbReference type="InterPro" id="IPR001680">
    <property type="entry name" value="WD40_rpt"/>
</dbReference>
<feature type="compositionally biased region" description="Polar residues" evidence="5">
    <location>
        <begin position="358"/>
        <end position="367"/>
    </location>
</feature>
<proteinExistence type="inferred from homology"/>
<dbReference type="Pfam" id="PF00400">
    <property type="entry name" value="WD40"/>
    <property type="match status" value="3"/>
</dbReference>
<accession>A0A9W8Y7P9</accession>
<keyword evidence="7" id="KW-1185">Reference proteome</keyword>
<dbReference type="PROSITE" id="PS50294">
    <property type="entry name" value="WD_REPEATS_REGION"/>
    <property type="match status" value="1"/>
</dbReference>
<feature type="repeat" description="WD" evidence="4">
    <location>
        <begin position="1143"/>
        <end position="1177"/>
    </location>
</feature>
<dbReference type="InterPro" id="IPR019775">
    <property type="entry name" value="WD40_repeat_CS"/>
</dbReference>
<evidence type="ECO:0008006" key="8">
    <source>
        <dbReference type="Google" id="ProtNLM"/>
    </source>
</evidence>
<dbReference type="InterPro" id="IPR036322">
    <property type="entry name" value="WD40_repeat_dom_sf"/>
</dbReference>
<dbReference type="EMBL" id="JAPEUY010000009">
    <property type="protein sequence ID" value="KAJ4369975.1"/>
    <property type="molecule type" value="Genomic_DNA"/>
</dbReference>
<evidence type="ECO:0000256" key="1">
    <source>
        <dbReference type="ARBA" id="ARBA00009890"/>
    </source>
</evidence>
<dbReference type="InterPro" id="IPR037588">
    <property type="entry name" value="MLST8"/>
</dbReference>
<dbReference type="PANTHER" id="PTHR19842:SF0">
    <property type="entry name" value="TARGET OF RAPAMYCIN COMPLEX SUBUNIT LST8"/>
    <property type="match status" value="1"/>
</dbReference>
<evidence type="ECO:0000313" key="6">
    <source>
        <dbReference type="EMBL" id="KAJ4369975.1"/>
    </source>
</evidence>
<keyword evidence="2 4" id="KW-0853">WD repeat</keyword>
<evidence type="ECO:0000256" key="2">
    <source>
        <dbReference type="ARBA" id="ARBA00022574"/>
    </source>
</evidence>
<feature type="region of interest" description="Disordered" evidence="5">
    <location>
        <begin position="321"/>
        <end position="351"/>
    </location>
</feature>
<dbReference type="OrthoDB" id="10248252at2759"/>
<dbReference type="SMART" id="SM00320">
    <property type="entry name" value="WD40"/>
    <property type="match status" value="5"/>
</dbReference>
<feature type="region of interest" description="Disordered" evidence="5">
    <location>
        <begin position="357"/>
        <end position="376"/>
    </location>
</feature>
<dbReference type="InterPro" id="IPR015943">
    <property type="entry name" value="WD40/YVTN_repeat-like_dom_sf"/>
</dbReference>
<feature type="region of interest" description="Disordered" evidence="5">
    <location>
        <begin position="281"/>
        <end position="308"/>
    </location>
</feature>
<protein>
    <recommendedName>
        <fullName evidence="8">WD40 repeat-like protein</fullName>
    </recommendedName>
</protein>
<dbReference type="Gene3D" id="2.130.10.10">
    <property type="entry name" value="YVTN repeat-like/Quinoprotein amine dehydrogenase"/>
    <property type="match status" value="1"/>
</dbReference>
<evidence type="ECO:0000256" key="3">
    <source>
        <dbReference type="ARBA" id="ARBA00022737"/>
    </source>
</evidence>
<feature type="region of interest" description="Disordered" evidence="5">
    <location>
        <begin position="1233"/>
        <end position="1253"/>
    </location>
</feature>
<evidence type="ECO:0000313" key="7">
    <source>
        <dbReference type="Proteomes" id="UP001140560"/>
    </source>
</evidence>
<evidence type="ECO:0000256" key="4">
    <source>
        <dbReference type="PROSITE-ProRule" id="PRU00221"/>
    </source>
</evidence>
<feature type="region of interest" description="Disordered" evidence="5">
    <location>
        <begin position="467"/>
        <end position="550"/>
    </location>
</feature>
<feature type="repeat" description="WD" evidence="4">
    <location>
        <begin position="872"/>
        <end position="900"/>
    </location>
</feature>
<organism evidence="6 7">
    <name type="scientific">Neocucurbitaria cava</name>
    <dbReference type="NCBI Taxonomy" id="798079"/>
    <lineage>
        <taxon>Eukaryota</taxon>
        <taxon>Fungi</taxon>
        <taxon>Dikarya</taxon>
        <taxon>Ascomycota</taxon>
        <taxon>Pezizomycotina</taxon>
        <taxon>Dothideomycetes</taxon>
        <taxon>Pleosporomycetidae</taxon>
        <taxon>Pleosporales</taxon>
        <taxon>Pleosporineae</taxon>
        <taxon>Cucurbitariaceae</taxon>
        <taxon>Neocucurbitaria</taxon>
    </lineage>
</organism>
<keyword evidence="3" id="KW-0677">Repeat</keyword>
<evidence type="ECO:0000256" key="5">
    <source>
        <dbReference type="SAM" id="MobiDB-lite"/>
    </source>
</evidence>
<dbReference type="SUPFAM" id="SSF50978">
    <property type="entry name" value="WD40 repeat-like"/>
    <property type="match status" value="1"/>
</dbReference>
<feature type="compositionally biased region" description="Low complexity" evidence="5">
    <location>
        <begin position="291"/>
        <end position="306"/>
    </location>
</feature>
<dbReference type="Proteomes" id="UP001140560">
    <property type="component" value="Unassembled WGS sequence"/>
</dbReference>
<dbReference type="GO" id="GO:0031932">
    <property type="term" value="C:TORC2 complex"/>
    <property type="evidence" value="ECO:0007669"/>
    <property type="project" value="InterPro"/>
</dbReference>
<feature type="compositionally biased region" description="Polar residues" evidence="5">
    <location>
        <begin position="481"/>
        <end position="500"/>
    </location>
</feature>
<comment type="similarity">
    <text evidence="1">Belongs to the WD repeat LST8 family.</text>
</comment>
<dbReference type="PANTHER" id="PTHR19842">
    <property type="entry name" value="G BETA-LIKE PROTEIN GBL"/>
    <property type="match status" value="1"/>
</dbReference>